<dbReference type="EMBL" id="BK003102">
    <property type="protein sequence ID" value="DAA03302.1"/>
    <property type="molecule type" value="Genomic_DNA"/>
</dbReference>
<evidence type="ECO:0000256" key="1">
    <source>
        <dbReference type="SAM" id="MobiDB-lite"/>
    </source>
</evidence>
<proteinExistence type="predicted"/>
<feature type="region of interest" description="Disordered" evidence="1">
    <location>
        <begin position="1"/>
        <end position="38"/>
    </location>
</feature>
<protein>
    <submittedName>
        <fullName evidence="2">HDC18326</fullName>
    </submittedName>
</protein>
<feature type="region of interest" description="Disordered" evidence="1">
    <location>
        <begin position="52"/>
        <end position="92"/>
    </location>
</feature>
<name>Q6IIG4_DROME</name>
<organism evidence="2">
    <name type="scientific">Drosophila melanogaster</name>
    <name type="common">Fruit fly</name>
    <dbReference type="NCBI Taxonomy" id="7227"/>
    <lineage>
        <taxon>Eukaryota</taxon>
        <taxon>Metazoa</taxon>
        <taxon>Ecdysozoa</taxon>
        <taxon>Arthropoda</taxon>
        <taxon>Hexapoda</taxon>
        <taxon>Insecta</taxon>
        <taxon>Pterygota</taxon>
        <taxon>Neoptera</taxon>
        <taxon>Endopterygota</taxon>
        <taxon>Diptera</taxon>
        <taxon>Brachycera</taxon>
        <taxon>Muscomorpha</taxon>
        <taxon>Ephydroidea</taxon>
        <taxon>Drosophilidae</taxon>
        <taxon>Drosophila</taxon>
        <taxon>Sophophora</taxon>
    </lineage>
</organism>
<dbReference type="AlphaFoldDB" id="Q6IIG4"/>
<gene>
    <name evidence="2" type="ORF">HDC18326</name>
</gene>
<accession>Q6IIG4</accession>
<reference evidence="2" key="1">
    <citation type="journal article" date="2003" name="Genome Biol.">
        <title>An integrated gene annotation and transcriptional profiling approach towards the full gene content of the Drosophila genome.</title>
        <authorList>
            <person name="Hild M."/>
            <person name="Beckmann B."/>
            <person name="Haas S.A."/>
            <person name="Koch B."/>
            <person name="Solovyev V."/>
            <person name="Busold C."/>
            <person name="Fellenberg K."/>
            <person name="Boutros M."/>
            <person name="Vingron M."/>
            <person name="Sauer F."/>
            <person name="Hoheisel J.D."/>
            <person name="Paro R."/>
        </authorList>
    </citation>
    <scope>NUCLEOTIDE SEQUENCE</scope>
</reference>
<sequence length="168" mass="18666">MKLAGKPLNSAKIIFPTANSPEKPDHEITNTQTTNQQIPEMRSHLSIAGVLGQPFGSKQNPKPKTTTTTTTTTKSASKLEPKAVPKQSKSNEKANQSWRKIYLLWQRHVSFGGLNQLLQKKISLSFVAFDASAVFCCNKRLNTQQAVPLKHRNPHLKSHLRFVGEPVA</sequence>
<evidence type="ECO:0000313" key="2">
    <source>
        <dbReference type="EMBL" id="DAA03302.1"/>
    </source>
</evidence>